<dbReference type="SUPFAM" id="SSF53335">
    <property type="entry name" value="S-adenosyl-L-methionine-dependent methyltransferases"/>
    <property type="match status" value="1"/>
</dbReference>
<dbReference type="GO" id="GO:0052907">
    <property type="term" value="F:23S rRNA (adenine(1618)-N(6))-methyltransferase activity"/>
    <property type="evidence" value="ECO:0007669"/>
    <property type="project" value="UniProtKB-EC"/>
</dbReference>
<dbReference type="NCBIfam" id="NF008725">
    <property type="entry name" value="PRK11727.1"/>
    <property type="match status" value="1"/>
</dbReference>
<dbReference type="GO" id="GO:0070475">
    <property type="term" value="P:rRNA base methylation"/>
    <property type="evidence" value="ECO:0007669"/>
    <property type="project" value="TreeGrafter"/>
</dbReference>
<evidence type="ECO:0000256" key="6">
    <source>
        <dbReference type="HAMAP-Rule" id="MF_01848"/>
    </source>
</evidence>
<dbReference type="InterPro" id="IPR016909">
    <property type="entry name" value="rRNA_lsu_MeTfrase_F"/>
</dbReference>
<dbReference type="EMBL" id="FRXN01000002">
    <property type="protein sequence ID" value="SHO61907.1"/>
    <property type="molecule type" value="Genomic_DNA"/>
</dbReference>
<organism evidence="7 8">
    <name type="scientific">Algoriphagus zhangzhouensis</name>
    <dbReference type="NCBI Taxonomy" id="1073327"/>
    <lineage>
        <taxon>Bacteria</taxon>
        <taxon>Pseudomonadati</taxon>
        <taxon>Bacteroidota</taxon>
        <taxon>Cytophagia</taxon>
        <taxon>Cytophagales</taxon>
        <taxon>Cyclobacteriaceae</taxon>
        <taxon>Algoriphagus</taxon>
    </lineage>
</organism>
<dbReference type="PANTHER" id="PTHR13393">
    <property type="entry name" value="SAM-DEPENDENT METHYLTRANSFERASE"/>
    <property type="match status" value="1"/>
</dbReference>
<comment type="similarity">
    <text evidence="6">Belongs to the methyltransferase superfamily. METTL16/RlmF family.</text>
</comment>
<evidence type="ECO:0000256" key="5">
    <source>
        <dbReference type="ARBA" id="ARBA00022691"/>
    </source>
</evidence>
<evidence type="ECO:0000256" key="4">
    <source>
        <dbReference type="ARBA" id="ARBA00022679"/>
    </source>
</evidence>
<dbReference type="AlphaFoldDB" id="A0A1M7ZAG0"/>
<dbReference type="GO" id="GO:0005737">
    <property type="term" value="C:cytoplasm"/>
    <property type="evidence" value="ECO:0007669"/>
    <property type="project" value="UniProtKB-SubCell"/>
</dbReference>
<keyword evidence="2 6" id="KW-0698">rRNA processing</keyword>
<evidence type="ECO:0000256" key="1">
    <source>
        <dbReference type="ARBA" id="ARBA00022490"/>
    </source>
</evidence>
<dbReference type="EC" id="2.1.1.181" evidence="6"/>
<keyword evidence="1 6" id="KW-0963">Cytoplasm</keyword>
<comment type="subcellular location">
    <subcellularLocation>
        <location evidence="6">Cytoplasm</location>
    </subcellularLocation>
</comment>
<comment type="catalytic activity">
    <reaction evidence="6">
        <text>adenosine(1618) in 23S rRNA + S-adenosyl-L-methionine = N(6)-methyladenosine(1618) in 23S rRNA + S-adenosyl-L-homocysteine + H(+)</text>
        <dbReference type="Rhea" id="RHEA:16497"/>
        <dbReference type="Rhea" id="RHEA-COMP:10229"/>
        <dbReference type="Rhea" id="RHEA-COMP:10231"/>
        <dbReference type="ChEBI" id="CHEBI:15378"/>
        <dbReference type="ChEBI" id="CHEBI:57856"/>
        <dbReference type="ChEBI" id="CHEBI:59789"/>
        <dbReference type="ChEBI" id="CHEBI:74411"/>
        <dbReference type="ChEBI" id="CHEBI:74449"/>
        <dbReference type="EC" id="2.1.1.181"/>
    </reaction>
</comment>
<gene>
    <name evidence="6" type="primary">rlmF</name>
    <name evidence="7" type="ORF">SAMN04488108_1676</name>
</gene>
<keyword evidence="5 6" id="KW-0949">S-adenosyl-L-methionine</keyword>
<protein>
    <recommendedName>
        <fullName evidence="6">Ribosomal RNA large subunit methyltransferase F</fullName>
        <ecNumber evidence="6">2.1.1.181</ecNumber>
    </recommendedName>
    <alternativeName>
        <fullName evidence="6">23S rRNA mA1618 methyltransferase</fullName>
    </alternativeName>
    <alternativeName>
        <fullName evidence="6">rRNA adenine N-6-methyltransferase</fullName>
    </alternativeName>
</protein>
<evidence type="ECO:0000256" key="3">
    <source>
        <dbReference type="ARBA" id="ARBA00022603"/>
    </source>
</evidence>
<dbReference type="InterPro" id="IPR010286">
    <property type="entry name" value="METTL16/RlmF"/>
</dbReference>
<dbReference type="HAMAP" id="MF_01848">
    <property type="entry name" value="23SrRNA_methyltr_F"/>
    <property type="match status" value="1"/>
</dbReference>
<sequence>MAEKSGLHPRNLHQERYDLKKLSEAFPELSDFVFTNEYGNETLDFSNPKAVISLNKALLLAFYQIEFWEIPDGFLCPPVPGRADYIHYSADLLAEKNKGKVPTGNKVEILDIGTGANLIYPILGSSIYKWNFTGAEMDLVSIQNAQNILSKNSRLSQNLELRKQSNPNHIFEGIIQSDDFFDLTVCNPPFHESEAEAQKGTQRKLKNLNLKKSELNFGGQSGELWCEGGERQFLSNMIQESQKFNHQVFWFTSLLSKESNLKPLKSLLNKAGIVESKVISMSQGNKKSRLLAWTYLSPKQQENWRKFRWA</sequence>
<dbReference type="OrthoDB" id="1115728at2"/>
<proteinExistence type="inferred from homology"/>
<name>A0A1M7ZAG0_9BACT</name>
<reference evidence="8" key="1">
    <citation type="submission" date="2016-12" db="EMBL/GenBank/DDBJ databases">
        <authorList>
            <person name="Varghese N."/>
            <person name="Submissions S."/>
        </authorList>
    </citation>
    <scope>NUCLEOTIDE SEQUENCE [LARGE SCALE GENOMIC DNA]</scope>
    <source>
        <strain evidence="8">DSM 25035</strain>
    </source>
</reference>
<dbReference type="PANTHER" id="PTHR13393:SF0">
    <property type="entry name" value="RNA N6-ADENOSINE-METHYLTRANSFERASE METTL16"/>
    <property type="match status" value="1"/>
</dbReference>
<comment type="function">
    <text evidence="6">Specifically methylates the adenine in position 1618 of 23S rRNA.</text>
</comment>
<dbReference type="InterPro" id="IPR029063">
    <property type="entry name" value="SAM-dependent_MTases_sf"/>
</dbReference>
<evidence type="ECO:0000313" key="7">
    <source>
        <dbReference type="EMBL" id="SHO61907.1"/>
    </source>
</evidence>
<accession>A0A1M7ZAG0</accession>
<evidence type="ECO:0000313" key="8">
    <source>
        <dbReference type="Proteomes" id="UP000184609"/>
    </source>
</evidence>
<dbReference type="RefSeq" id="WP_073571322.1">
    <property type="nucleotide sequence ID" value="NZ_FRXN01000002.1"/>
</dbReference>
<evidence type="ECO:0000256" key="2">
    <source>
        <dbReference type="ARBA" id="ARBA00022552"/>
    </source>
</evidence>
<dbReference type="Proteomes" id="UP000184609">
    <property type="component" value="Unassembled WGS sequence"/>
</dbReference>
<keyword evidence="3 6" id="KW-0489">Methyltransferase</keyword>
<keyword evidence="8" id="KW-1185">Reference proteome</keyword>
<dbReference type="STRING" id="1073327.SAMN04488108_1676"/>
<dbReference type="Pfam" id="PF05971">
    <property type="entry name" value="Methyltransf_10"/>
    <property type="match status" value="1"/>
</dbReference>
<dbReference type="PIRSF" id="PIRSF029038">
    <property type="entry name" value="Mtase_YbiN_prd"/>
    <property type="match status" value="1"/>
</dbReference>
<dbReference type="Gene3D" id="3.40.50.150">
    <property type="entry name" value="Vaccinia Virus protein VP39"/>
    <property type="match status" value="1"/>
</dbReference>
<keyword evidence="4 6" id="KW-0808">Transferase</keyword>